<evidence type="ECO:0000313" key="3">
    <source>
        <dbReference type="Proteomes" id="UP000612893"/>
    </source>
</evidence>
<keyword evidence="1" id="KW-0812">Transmembrane</keyword>
<reference evidence="2" key="1">
    <citation type="submission" date="2020-10" db="EMBL/GenBank/DDBJ databases">
        <title>Ca. Dormibacterota MAGs.</title>
        <authorList>
            <person name="Montgomery K."/>
        </authorList>
    </citation>
    <scope>NUCLEOTIDE SEQUENCE [LARGE SCALE GENOMIC DNA]</scope>
    <source>
        <strain evidence="2">SC8812_S17_10</strain>
    </source>
</reference>
<keyword evidence="1" id="KW-0472">Membrane</keyword>
<dbReference type="AlphaFoldDB" id="A0A934K4Q8"/>
<proteinExistence type="predicted"/>
<dbReference type="Proteomes" id="UP000612893">
    <property type="component" value="Unassembled WGS sequence"/>
</dbReference>
<accession>A0A934K4Q8</accession>
<keyword evidence="3" id="KW-1185">Reference proteome</keyword>
<evidence type="ECO:0000256" key="1">
    <source>
        <dbReference type="SAM" id="Phobius"/>
    </source>
</evidence>
<sequence length="91" mass="8961">MNVSLVACLVVGSAIAACGALAALWRRSLGESLVALPILAAGGAICLAGASRFAALRQDPLTGQEMAIMVGLVALAGTLLGTGWIGRGAGR</sequence>
<name>A0A934K4Q8_9BACT</name>
<organism evidence="2 3">
    <name type="scientific">Candidatus Nephthysia bennettiae</name>
    <dbReference type="NCBI Taxonomy" id="3127016"/>
    <lineage>
        <taxon>Bacteria</taxon>
        <taxon>Bacillati</taxon>
        <taxon>Candidatus Dormiibacterota</taxon>
        <taxon>Candidatus Dormibacteria</taxon>
        <taxon>Candidatus Dormibacterales</taxon>
        <taxon>Candidatus Dormibacteraceae</taxon>
        <taxon>Candidatus Nephthysia</taxon>
    </lineage>
</organism>
<keyword evidence="1" id="KW-1133">Transmembrane helix</keyword>
<gene>
    <name evidence="2" type="ORF">JF922_20385</name>
</gene>
<feature type="transmembrane region" description="Helical" evidence="1">
    <location>
        <begin position="67"/>
        <end position="86"/>
    </location>
</feature>
<dbReference type="EMBL" id="JAEKNR010000203">
    <property type="protein sequence ID" value="MBJ7600417.1"/>
    <property type="molecule type" value="Genomic_DNA"/>
</dbReference>
<protein>
    <submittedName>
        <fullName evidence="2">Uncharacterized protein</fullName>
    </submittedName>
</protein>
<feature type="transmembrane region" description="Helical" evidence="1">
    <location>
        <begin position="32"/>
        <end position="55"/>
    </location>
</feature>
<comment type="caution">
    <text evidence="2">The sequence shown here is derived from an EMBL/GenBank/DDBJ whole genome shotgun (WGS) entry which is preliminary data.</text>
</comment>
<evidence type="ECO:0000313" key="2">
    <source>
        <dbReference type="EMBL" id="MBJ7600417.1"/>
    </source>
</evidence>
<dbReference type="RefSeq" id="WP_338204231.1">
    <property type="nucleotide sequence ID" value="NZ_JAEKNR010000203.1"/>
</dbReference>